<reference evidence="1" key="1">
    <citation type="submission" date="2023-07" db="EMBL/GenBank/DDBJ databases">
        <title>Black Yeasts Isolated from many extreme environments.</title>
        <authorList>
            <person name="Coleine C."/>
            <person name="Stajich J.E."/>
            <person name="Selbmann L."/>
        </authorList>
    </citation>
    <scope>NUCLEOTIDE SEQUENCE</scope>
    <source>
        <strain evidence="1">CCFEE 5714</strain>
    </source>
</reference>
<proteinExistence type="predicted"/>
<dbReference type="Proteomes" id="UP001281147">
    <property type="component" value="Unassembled WGS sequence"/>
</dbReference>
<sequence length="524" mass="57254">MSFPTQPDSEKTSLEQSRTNSWTESTVSRPTFQRRDSLASLSVARDASQQRNAGEPIWPKGWRPYTCLLGGFLLMFNSWGLVNTYGTYASYYKQHLLPNRDLMLFNLIGSTQSFVVLILSAVIGRFLDAGYVRELIILGTLLVSIGSFMLSIVNGDGGYNHGNYGLVWLTQGFVSGLGMACFFVSSSQVVATWFKYRKGLAIGIVASGASIAGLVYPMMAKPLMVTFGFNVATRYVATVTTVTCAIAIFIARPSPSHIIREPERWADFRVFVDTQAFKNAPFVWLCAAICFLFFGFYAVFFNLEEWAASTGLGYKDNIPGSLDDVDLNHEVPKDAIRTFYLLSIMNATSTLGRVSSAYLCDHFGALNVHAVVTFVASLLVLLLWTMAKTTSAAIAFVVLFGIFSGAVIGLPPASVAYILGPDPTAQSRLGQWTGMMYSTSAVFALTGPVIAGHLITQFGGNYFTVQCWSGACLFLSAVCMSMAILFKHKKPSKQWQDHGQRSASCATSTAPVLRSRADSEKEDV</sequence>
<evidence type="ECO:0000313" key="1">
    <source>
        <dbReference type="EMBL" id="KAK3702823.1"/>
    </source>
</evidence>
<dbReference type="EMBL" id="JAUTXU010000159">
    <property type="protein sequence ID" value="KAK3702823.1"/>
    <property type="molecule type" value="Genomic_DNA"/>
</dbReference>
<comment type="caution">
    <text evidence="1">The sequence shown here is derived from an EMBL/GenBank/DDBJ whole genome shotgun (WGS) entry which is preliminary data.</text>
</comment>
<protein>
    <submittedName>
        <fullName evidence="1">Uncharacterized protein</fullName>
    </submittedName>
</protein>
<keyword evidence="2" id="KW-1185">Reference proteome</keyword>
<accession>A0ACC3MTZ0</accession>
<evidence type="ECO:0000313" key="2">
    <source>
        <dbReference type="Proteomes" id="UP001281147"/>
    </source>
</evidence>
<gene>
    <name evidence="1" type="ORF">LTR37_014807</name>
</gene>
<name>A0ACC3MTZ0_9PEZI</name>
<organism evidence="1 2">
    <name type="scientific">Vermiconidia calcicola</name>
    <dbReference type="NCBI Taxonomy" id="1690605"/>
    <lineage>
        <taxon>Eukaryota</taxon>
        <taxon>Fungi</taxon>
        <taxon>Dikarya</taxon>
        <taxon>Ascomycota</taxon>
        <taxon>Pezizomycotina</taxon>
        <taxon>Dothideomycetes</taxon>
        <taxon>Dothideomycetidae</taxon>
        <taxon>Mycosphaerellales</taxon>
        <taxon>Extremaceae</taxon>
        <taxon>Vermiconidia</taxon>
    </lineage>
</organism>